<dbReference type="EMBL" id="PJQL01003683">
    <property type="protein sequence ID" value="RCH80894.1"/>
    <property type="molecule type" value="Genomic_DNA"/>
</dbReference>
<comment type="caution">
    <text evidence="1">The sequence shown here is derived from an EMBL/GenBank/DDBJ whole genome shotgun (WGS) entry which is preliminary data.</text>
</comment>
<evidence type="ECO:0000313" key="2">
    <source>
        <dbReference type="Proteomes" id="UP000252139"/>
    </source>
</evidence>
<accession>A0A367IT74</accession>
<dbReference type="AlphaFoldDB" id="A0A367IT74"/>
<keyword evidence="2" id="KW-1185">Reference proteome</keyword>
<reference evidence="1 2" key="1">
    <citation type="journal article" date="2018" name="G3 (Bethesda)">
        <title>Phylogenetic and Phylogenomic Definition of Rhizopus Species.</title>
        <authorList>
            <person name="Gryganskyi A.P."/>
            <person name="Golan J."/>
            <person name="Dolatabadi S."/>
            <person name="Mondo S."/>
            <person name="Robb S."/>
            <person name="Idnurm A."/>
            <person name="Muszewska A."/>
            <person name="Steczkiewicz K."/>
            <person name="Masonjones S."/>
            <person name="Liao H.L."/>
            <person name="Gajdeczka M.T."/>
            <person name="Anike F."/>
            <person name="Vuek A."/>
            <person name="Anishchenko I.M."/>
            <person name="Voigt K."/>
            <person name="de Hoog G.S."/>
            <person name="Smith M.E."/>
            <person name="Heitman J."/>
            <person name="Vilgalys R."/>
            <person name="Stajich J.E."/>
        </authorList>
    </citation>
    <scope>NUCLEOTIDE SEQUENCE [LARGE SCALE GENOMIC DNA]</scope>
    <source>
        <strain evidence="1 2">CBS 357.93</strain>
    </source>
</reference>
<name>A0A367IT74_RHIAZ</name>
<evidence type="ECO:0000313" key="1">
    <source>
        <dbReference type="EMBL" id="RCH80894.1"/>
    </source>
</evidence>
<gene>
    <name evidence="1" type="ORF">CU097_004478</name>
</gene>
<proteinExistence type="predicted"/>
<organism evidence="1 2">
    <name type="scientific">Rhizopus azygosporus</name>
    <name type="common">Rhizopus microsporus var. azygosporus</name>
    <dbReference type="NCBI Taxonomy" id="86630"/>
    <lineage>
        <taxon>Eukaryota</taxon>
        <taxon>Fungi</taxon>
        <taxon>Fungi incertae sedis</taxon>
        <taxon>Mucoromycota</taxon>
        <taxon>Mucoromycotina</taxon>
        <taxon>Mucoromycetes</taxon>
        <taxon>Mucorales</taxon>
        <taxon>Mucorineae</taxon>
        <taxon>Rhizopodaceae</taxon>
        <taxon>Rhizopus</taxon>
    </lineage>
</organism>
<feature type="non-terminal residue" evidence="1">
    <location>
        <position position="1"/>
    </location>
</feature>
<sequence>CIGALKRDEVEELRIWTLEIAMNKFEVCYVVSMPVSTGGDLTTEKSQKNAAASAQCSIYGELDIK</sequence>
<dbReference type="Proteomes" id="UP000252139">
    <property type="component" value="Unassembled WGS sequence"/>
</dbReference>
<protein>
    <submittedName>
        <fullName evidence="1">Uncharacterized protein</fullName>
    </submittedName>
</protein>
<feature type="non-terminal residue" evidence="1">
    <location>
        <position position="65"/>
    </location>
</feature>